<dbReference type="GO" id="GO:0003677">
    <property type="term" value="F:DNA binding"/>
    <property type="evidence" value="ECO:0007669"/>
    <property type="project" value="InterPro"/>
</dbReference>
<dbReference type="GO" id="GO:0006325">
    <property type="term" value="P:chromatin organization"/>
    <property type="evidence" value="ECO:0007669"/>
    <property type="project" value="UniProtKB-KW"/>
</dbReference>
<evidence type="ECO:0008006" key="10">
    <source>
        <dbReference type="Google" id="ProtNLM"/>
    </source>
</evidence>
<dbReference type="InterPro" id="IPR003150">
    <property type="entry name" value="DNA-bd_RFX"/>
</dbReference>
<evidence type="ECO:0000256" key="5">
    <source>
        <dbReference type="SAM" id="MobiDB-lite"/>
    </source>
</evidence>
<dbReference type="PANTHER" id="PTHR22970:SF14">
    <property type="entry name" value="AT-RICH INTERACTIVE DOMAIN-CONTAINING PROTEIN 2"/>
    <property type="match status" value="1"/>
</dbReference>
<feature type="domain" description="ARID" evidence="6">
    <location>
        <begin position="11"/>
        <end position="111"/>
    </location>
</feature>
<keyword evidence="1" id="KW-0156">Chromatin regulator</keyword>
<dbReference type="Proteomes" id="UP000224080">
    <property type="component" value="Unassembled WGS sequence"/>
</dbReference>
<feature type="region of interest" description="Disordered" evidence="5">
    <location>
        <begin position="119"/>
        <end position="196"/>
    </location>
</feature>
<dbReference type="PANTHER" id="PTHR22970">
    <property type="entry name" value="AT-RICH INTERACTIVE DOMAIN-CONTAINING PROTEIN 2"/>
    <property type="match status" value="1"/>
</dbReference>
<evidence type="ECO:0000256" key="3">
    <source>
        <dbReference type="ARBA" id="ARBA00023163"/>
    </source>
</evidence>
<keyword evidence="9" id="KW-1185">Reference proteome</keyword>
<organism evidence="8 9">
    <name type="scientific">Blastomyces parvus</name>
    <dbReference type="NCBI Taxonomy" id="2060905"/>
    <lineage>
        <taxon>Eukaryota</taxon>
        <taxon>Fungi</taxon>
        <taxon>Dikarya</taxon>
        <taxon>Ascomycota</taxon>
        <taxon>Pezizomycotina</taxon>
        <taxon>Eurotiomycetes</taxon>
        <taxon>Eurotiomycetidae</taxon>
        <taxon>Onygenales</taxon>
        <taxon>Ajellomycetaceae</taxon>
        <taxon>Blastomyces</taxon>
    </lineage>
</organism>
<dbReference type="EMBL" id="PDNC01000170">
    <property type="protein sequence ID" value="PGG96593.1"/>
    <property type="molecule type" value="Genomic_DNA"/>
</dbReference>
<keyword evidence="3" id="KW-0804">Transcription</keyword>
<evidence type="ECO:0000313" key="9">
    <source>
        <dbReference type="Proteomes" id="UP000224080"/>
    </source>
</evidence>
<dbReference type="CDD" id="cd16100">
    <property type="entry name" value="ARID"/>
    <property type="match status" value="1"/>
</dbReference>
<dbReference type="STRING" id="2060905.A0A2B7WAM0"/>
<name>A0A2B7WAM0_9EURO</name>
<sequence length="850" mass="95615">MEPPVTLDRIRTDPAAFYFALRDVHHGQSYPIAVPLIQGQFWEVNRKKISPHTLFVQVLDRGGFAEVSKDKDNWCAIASLVGVPETQATTLSWNVKDLYQKWLLPLEVLMNGPVAADGSPADARAARGLRRAPPQRQPYTVTAPATRQTRSGGNPPGTPANLNNSLPSTFSYSPSSTPTTTTATNNTTTTTAITTATMSSTTPSAYMDNRAPMHTIVVDTPSNRRGRYSQVDQPPLPRTMDPMMMSMIPEKTPRIYNHCVKGLQSRIPSEVDFALHHLVVISDERGDKFKFDDFPFLAEELVEKIMEITYLVSGIRWDVDYTALEEPRDNLIYGTGNTDILEKMAKFPITISEDNVETEEFAHQLRNIKEAALTLRNMSMLEANAVFLSTLEIFKDGMLVVLNTPRQPRFNEILNYALDTIEQVCPYWETDPDDPLFNALFELLGSSDRYHILTALKIMILYSMELETIKRLQGVPDDKVKMLMSYTLLEQDKELLSGTLDFLYQYTAIPENVEDLLNSFSLPTTLIPRLTNLLLFEGERDINEIVDQEECKAPAASAIPIVPPDLHAMLLQLPEPERCSRWLKCCFIEDPGCDITQLALWHAYQNCFADERVPGVSTLPAAEFINTVSRTFSTAQAQVVPGAVAKFIIRGIRPLETAYDFNGYPYHQCKWNVPNGQCRVAFIDPAKLKNHVFREHMLLNPADLGNLQDAQRPTNACAWDTCREFQIPTINTARVAGHVSTHLPPLKDMGSPPPPPPRKIIQPKLTRLFDYYPTPVDEKGDPVGIAYKAILILRNIIRNLPKESAGPEHGNRSWNYVLFFSSKNKLIEIADYNPTLRGDIFEFVAEIKSS</sequence>
<dbReference type="InterPro" id="IPR001606">
    <property type="entry name" value="ARID_dom"/>
</dbReference>
<dbReference type="GO" id="GO:0016586">
    <property type="term" value="C:RSC-type complex"/>
    <property type="evidence" value="ECO:0007669"/>
    <property type="project" value="TreeGrafter"/>
</dbReference>
<evidence type="ECO:0000259" key="7">
    <source>
        <dbReference type="PROSITE" id="PS51526"/>
    </source>
</evidence>
<evidence type="ECO:0000259" key="6">
    <source>
        <dbReference type="PROSITE" id="PS51011"/>
    </source>
</evidence>
<evidence type="ECO:0000256" key="4">
    <source>
        <dbReference type="ARBA" id="ARBA00023242"/>
    </source>
</evidence>
<comment type="caution">
    <text evidence="8">The sequence shown here is derived from an EMBL/GenBank/DDBJ whole genome shotgun (WGS) entry which is preliminary data.</text>
</comment>
<dbReference type="Gene3D" id="1.10.150.60">
    <property type="entry name" value="ARID DNA-binding domain"/>
    <property type="match status" value="1"/>
</dbReference>
<dbReference type="SMART" id="SM01014">
    <property type="entry name" value="ARID"/>
    <property type="match status" value="1"/>
</dbReference>
<dbReference type="PROSITE" id="PS51011">
    <property type="entry name" value="ARID"/>
    <property type="match status" value="1"/>
</dbReference>
<dbReference type="SUPFAM" id="SSF46774">
    <property type="entry name" value="ARID-like"/>
    <property type="match status" value="1"/>
</dbReference>
<evidence type="ECO:0000313" key="8">
    <source>
        <dbReference type="EMBL" id="PGG96593.1"/>
    </source>
</evidence>
<keyword evidence="4" id="KW-0539">Nucleus</keyword>
<dbReference type="InterPro" id="IPR052406">
    <property type="entry name" value="Chromatin_Remodeling_Comp"/>
</dbReference>
<feature type="domain" description="RFX-type winged-helix" evidence="7">
    <location>
        <begin position="579"/>
        <end position="656"/>
    </location>
</feature>
<dbReference type="InterPro" id="IPR036431">
    <property type="entry name" value="ARID_dom_sf"/>
</dbReference>
<gene>
    <name evidence="8" type="ORF">GX51_07755</name>
</gene>
<keyword evidence="2" id="KW-0805">Transcription regulation</keyword>
<dbReference type="OrthoDB" id="338531at2759"/>
<dbReference type="AlphaFoldDB" id="A0A2B7WAM0"/>
<evidence type="ECO:0000256" key="1">
    <source>
        <dbReference type="ARBA" id="ARBA00022853"/>
    </source>
</evidence>
<protein>
    <recommendedName>
        <fullName evidence="10">Chromatin remodeling complex subunit</fullName>
    </recommendedName>
</protein>
<dbReference type="GO" id="GO:0006355">
    <property type="term" value="P:regulation of DNA-templated transcription"/>
    <property type="evidence" value="ECO:0007669"/>
    <property type="project" value="InterPro"/>
</dbReference>
<evidence type="ECO:0000256" key="2">
    <source>
        <dbReference type="ARBA" id="ARBA00023015"/>
    </source>
</evidence>
<dbReference type="PROSITE" id="PS51526">
    <property type="entry name" value="RFX_DBD"/>
    <property type="match status" value="1"/>
</dbReference>
<dbReference type="SMART" id="SM00501">
    <property type="entry name" value="BRIGHT"/>
    <property type="match status" value="1"/>
</dbReference>
<reference evidence="8 9" key="1">
    <citation type="submission" date="2017-10" db="EMBL/GenBank/DDBJ databases">
        <title>Comparative genomics in systemic dimorphic fungi from Ajellomycetaceae.</title>
        <authorList>
            <person name="Munoz J.F."/>
            <person name="Mcewen J.G."/>
            <person name="Clay O.K."/>
            <person name="Cuomo C.A."/>
        </authorList>
    </citation>
    <scope>NUCLEOTIDE SEQUENCE [LARGE SCALE GENOMIC DNA]</scope>
    <source>
        <strain evidence="8 9">UAMH130</strain>
    </source>
</reference>
<dbReference type="Pfam" id="PF01388">
    <property type="entry name" value="ARID"/>
    <property type="match status" value="1"/>
</dbReference>
<accession>A0A2B7WAM0</accession>
<feature type="compositionally biased region" description="Low complexity" evidence="5">
    <location>
        <begin position="164"/>
        <end position="196"/>
    </location>
</feature>
<feature type="compositionally biased region" description="Polar residues" evidence="5">
    <location>
        <begin position="139"/>
        <end position="152"/>
    </location>
</feature>
<proteinExistence type="predicted"/>